<evidence type="ECO:0000313" key="2">
    <source>
        <dbReference type="EMBL" id="QHI37545.1"/>
    </source>
</evidence>
<protein>
    <recommendedName>
        <fullName evidence="4">Lipoprotein</fullName>
    </recommendedName>
</protein>
<gene>
    <name evidence="2" type="ORF">IMCC3317_29250</name>
</gene>
<dbReference type="Proteomes" id="UP000464657">
    <property type="component" value="Chromosome"/>
</dbReference>
<accession>A0A7L4ZLU3</accession>
<name>A0A7L4ZLU3_9FLAO</name>
<dbReference type="RefSeq" id="WP_160130163.1">
    <property type="nucleotide sequence ID" value="NZ_CP019288.1"/>
</dbReference>
<dbReference type="EMBL" id="CP019288">
    <property type="protein sequence ID" value="QHI37545.1"/>
    <property type="molecule type" value="Genomic_DNA"/>
</dbReference>
<organism evidence="2 3">
    <name type="scientific">Kordia antarctica</name>
    <dbReference type="NCBI Taxonomy" id="1218801"/>
    <lineage>
        <taxon>Bacteria</taxon>
        <taxon>Pseudomonadati</taxon>
        <taxon>Bacteroidota</taxon>
        <taxon>Flavobacteriia</taxon>
        <taxon>Flavobacteriales</taxon>
        <taxon>Flavobacteriaceae</taxon>
        <taxon>Kordia</taxon>
    </lineage>
</organism>
<keyword evidence="1" id="KW-0732">Signal</keyword>
<dbReference type="AlphaFoldDB" id="A0A7L4ZLU3"/>
<evidence type="ECO:0000256" key="1">
    <source>
        <dbReference type="SAM" id="SignalP"/>
    </source>
</evidence>
<evidence type="ECO:0000313" key="3">
    <source>
        <dbReference type="Proteomes" id="UP000464657"/>
    </source>
</evidence>
<dbReference type="OrthoDB" id="742084at2"/>
<evidence type="ECO:0008006" key="4">
    <source>
        <dbReference type="Google" id="ProtNLM"/>
    </source>
</evidence>
<proteinExistence type="predicted"/>
<feature type="chain" id="PRO_5029862568" description="Lipoprotein" evidence="1">
    <location>
        <begin position="24"/>
        <end position="433"/>
    </location>
</feature>
<feature type="signal peptide" evidence="1">
    <location>
        <begin position="1"/>
        <end position="23"/>
    </location>
</feature>
<dbReference type="PROSITE" id="PS51257">
    <property type="entry name" value="PROKAR_LIPOPROTEIN"/>
    <property type="match status" value="1"/>
</dbReference>
<keyword evidence="3" id="KW-1185">Reference proteome</keyword>
<dbReference type="KEGG" id="kan:IMCC3317_29250"/>
<sequence length="433" mass="50480">MKNFSYHLIVLAFICVFSSCSFLEDDNLAPIEKERLELEESVYTYKVLLWKYLKMAKKATYINENVYPELLPVKAKLGNIQNIVDMYDTKVKNDDLSALDYINVFKDFTEIKEFVKVTDEDILPSYSEIKNKSTKTLTQEEKKGKKMGEHLAFAVLSMLSRDAGREIALYEITKVDIESAPESEEKCLFRLFRGMLFLEKGMVYLTEEDLTKNINWIENNNDTDFSNYYLYLYGKRCTPAVAKKITLSMHYLFRGIDRLIIGDEKEKGCLEDFQAFLDIMNEFGVQTELTLAVETYLHLKNEDSEKAIVSLLKLKQSNMLSDKEKKSIDEAVVYLKDRETGKVLNTVYDKYFLSKIVMKYTWNTVSELDWRRFAKEQGFENADAVFDKINTVGEFIENIEKYTTEDGINETGKQLQEGGEELWDKAKDFWDKN</sequence>
<reference evidence="2 3" key="1">
    <citation type="journal article" date="2013" name="Int. J. Syst. Evol. Microbiol.">
        <title>Kordia antarctica sp. nov., isolated from Antarctic seawater.</title>
        <authorList>
            <person name="Baek K."/>
            <person name="Choi A."/>
            <person name="Kang I."/>
            <person name="Lee K."/>
            <person name="Cho J.C."/>
        </authorList>
    </citation>
    <scope>NUCLEOTIDE SEQUENCE [LARGE SCALE GENOMIC DNA]</scope>
    <source>
        <strain evidence="2 3">IMCC3317</strain>
    </source>
</reference>